<evidence type="ECO:0000313" key="2">
    <source>
        <dbReference type="Proteomes" id="UP001164250"/>
    </source>
</evidence>
<evidence type="ECO:0000313" key="1">
    <source>
        <dbReference type="EMBL" id="KAJ0102413.1"/>
    </source>
</evidence>
<sequence length="107" mass="11756">MSGRSTLPPYASDPTLGYGFIIDSGVPMTVPTTQSATGLNIYKSVMTSNRGEPGLEIIHHPPSISEEQTIPSVTKLEAFEMRNKRIIHNGQINGVQFYDELCANDQF</sequence>
<comment type="caution">
    <text evidence="1">The sequence shown here is derived from an EMBL/GenBank/DDBJ whole genome shotgun (WGS) entry which is preliminary data.</text>
</comment>
<reference evidence="2" key="1">
    <citation type="journal article" date="2023" name="G3 (Bethesda)">
        <title>Genome assembly and association tests identify interacting loci associated with vigor, precocity, and sex in interspecific pistachio rootstocks.</title>
        <authorList>
            <person name="Palmer W."/>
            <person name="Jacygrad E."/>
            <person name="Sagayaradj S."/>
            <person name="Cavanaugh K."/>
            <person name="Han R."/>
            <person name="Bertier L."/>
            <person name="Beede B."/>
            <person name="Kafkas S."/>
            <person name="Golino D."/>
            <person name="Preece J."/>
            <person name="Michelmore R."/>
        </authorList>
    </citation>
    <scope>NUCLEOTIDE SEQUENCE [LARGE SCALE GENOMIC DNA]</scope>
</reference>
<proteinExistence type="predicted"/>
<dbReference type="Proteomes" id="UP001164250">
    <property type="component" value="Chromosome 3"/>
</dbReference>
<protein>
    <submittedName>
        <fullName evidence="1">Uncharacterized protein</fullName>
    </submittedName>
</protein>
<organism evidence="1 2">
    <name type="scientific">Pistacia atlantica</name>
    <dbReference type="NCBI Taxonomy" id="434234"/>
    <lineage>
        <taxon>Eukaryota</taxon>
        <taxon>Viridiplantae</taxon>
        <taxon>Streptophyta</taxon>
        <taxon>Embryophyta</taxon>
        <taxon>Tracheophyta</taxon>
        <taxon>Spermatophyta</taxon>
        <taxon>Magnoliopsida</taxon>
        <taxon>eudicotyledons</taxon>
        <taxon>Gunneridae</taxon>
        <taxon>Pentapetalae</taxon>
        <taxon>rosids</taxon>
        <taxon>malvids</taxon>
        <taxon>Sapindales</taxon>
        <taxon>Anacardiaceae</taxon>
        <taxon>Pistacia</taxon>
    </lineage>
</organism>
<name>A0ACC1BT86_9ROSI</name>
<gene>
    <name evidence="1" type="ORF">Patl1_04280</name>
</gene>
<accession>A0ACC1BT86</accession>
<keyword evidence="2" id="KW-1185">Reference proteome</keyword>
<dbReference type="EMBL" id="CM047899">
    <property type="protein sequence ID" value="KAJ0102413.1"/>
    <property type="molecule type" value="Genomic_DNA"/>
</dbReference>